<dbReference type="Pfam" id="PF16344">
    <property type="entry name" value="FecR_C"/>
    <property type="match status" value="1"/>
</dbReference>
<protein>
    <submittedName>
        <fullName evidence="4">FecR family protein</fullName>
    </submittedName>
</protein>
<keyword evidence="1" id="KW-0812">Transmembrane</keyword>
<keyword evidence="1" id="KW-0472">Membrane</keyword>
<dbReference type="PANTHER" id="PTHR30273:SF2">
    <property type="entry name" value="PROTEIN FECR"/>
    <property type="match status" value="1"/>
</dbReference>
<organism evidence="4 5">
    <name type="scientific">Pedobacter punctiformis</name>
    <dbReference type="NCBI Taxonomy" id="3004097"/>
    <lineage>
        <taxon>Bacteria</taxon>
        <taxon>Pseudomonadati</taxon>
        <taxon>Bacteroidota</taxon>
        <taxon>Sphingobacteriia</taxon>
        <taxon>Sphingobacteriales</taxon>
        <taxon>Sphingobacteriaceae</taxon>
        <taxon>Pedobacter</taxon>
    </lineage>
</organism>
<dbReference type="Proteomes" id="UP001144347">
    <property type="component" value="Unassembled WGS sequence"/>
</dbReference>
<dbReference type="EMBL" id="JAPWGM010000002">
    <property type="protein sequence ID" value="MCZ4243630.1"/>
    <property type="molecule type" value="Genomic_DNA"/>
</dbReference>
<evidence type="ECO:0000313" key="4">
    <source>
        <dbReference type="EMBL" id="MCZ4243630.1"/>
    </source>
</evidence>
<evidence type="ECO:0000256" key="1">
    <source>
        <dbReference type="SAM" id="Phobius"/>
    </source>
</evidence>
<sequence length="384" mass="42602">MNTKELQRLLKKYNNKTATPEEKQMLEAWYETINGQGAESTAEETVQLKNEIFGQIKSKIASKQVQPASKSRVKVLSLLFAKAAILLAIFSAGIFFYLKRTDSNLYTSIVKRQKTTIKPGGNNAVLTLADGSTIILNQAADGQIGNQSGVSITKTKSGELVYTFAGNVNAKNTEINTVSTPKGGQYHLILIDGTHVWLNANSSIKFPAAFAGNDRKVEVTGEVYFEVFKNKMKPFIVNTSQSEIKVLGTHFNVNAYDDEAFERTTLLEGSVELKRGPEKTILTPGKQASIAKSSSHIKISDIDDLEAIIAWKNGYFQFDHADLQSVMRQVSRWYNVNVSYKGSVLNKEYSGKIPRKTTAEKLVEMLHYSGIKCKIENNQITVNP</sequence>
<reference evidence="4" key="1">
    <citation type="submission" date="2022-12" db="EMBL/GenBank/DDBJ databases">
        <title>Genome sequence of HCMS5-2.</title>
        <authorList>
            <person name="Woo H."/>
        </authorList>
    </citation>
    <scope>NUCLEOTIDE SEQUENCE</scope>
    <source>
        <strain evidence="4">HCMS5-2</strain>
    </source>
</reference>
<evidence type="ECO:0000259" key="3">
    <source>
        <dbReference type="Pfam" id="PF16344"/>
    </source>
</evidence>
<keyword evidence="5" id="KW-1185">Reference proteome</keyword>
<dbReference type="RefSeq" id="WP_269426708.1">
    <property type="nucleotide sequence ID" value="NZ_JAPWGM010000002.1"/>
</dbReference>
<dbReference type="Gene3D" id="2.60.120.1440">
    <property type="match status" value="1"/>
</dbReference>
<feature type="transmembrane region" description="Helical" evidence="1">
    <location>
        <begin position="75"/>
        <end position="98"/>
    </location>
</feature>
<gene>
    <name evidence="4" type="ORF">O0955_06395</name>
</gene>
<comment type="caution">
    <text evidence="4">The sequence shown here is derived from an EMBL/GenBank/DDBJ whole genome shotgun (WGS) entry which is preliminary data.</text>
</comment>
<dbReference type="InterPro" id="IPR006860">
    <property type="entry name" value="FecR"/>
</dbReference>
<dbReference type="Pfam" id="PF04773">
    <property type="entry name" value="FecR"/>
    <property type="match status" value="1"/>
</dbReference>
<dbReference type="PANTHER" id="PTHR30273">
    <property type="entry name" value="PERIPLASMIC SIGNAL SENSOR AND SIGMA FACTOR ACTIVATOR FECR-RELATED"/>
    <property type="match status" value="1"/>
</dbReference>
<evidence type="ECO:0000259" key="2">
    <source>
        <dbReference type="Pfam" id="PF04773"/>
    </source>
</evidence>
<accession>A0ABT4L6T3</accession>
<feature type="domain" description="Protein FecR C-terminal" evidence="3">
    <location>
        <begin position="315"/>
        <end position="382"/>
    </location>
</feature>
<feature type="domain" description="FecR protein" evidence="2">
    <location>
        <begin position="177"/>
        <end position="272"/>
    </location>
</feature>
<dbReference type="InterPro" id="IPR032508">
    <property type="entry name" value="FecR_C"/>
</dbReference>
<keyword evidence="1" id="KW-1133">Transmembrane helix</keyword>
<proteinExistence type="predicted"/>
<evidence type="ECO:0000313" key="5">
    <source>
        <dbReference type="Proteomes" id="UP001144347"/>
    </source>
</evidence>
<dbReference type="Gene3D" id="3.55.50.30">
    <property type="match status" value="1"/>
</dbReference>
<name>A0ABT4L6T3_9SPHI</name>
<dbReference type="PIRSF" id="PIRSF018266">
    <property type="entry name" value="FecR"/>
    <property type="match status" value="1"/>
</dbReference>
<dbReference type="InterPro" id="IPR012373">
    <property type="entry name" value="Ferrdict_sens_TM"/>
</dbReference>